<keyword evidence="1" id="KW-0175">Coiled coil</keyword>
<accession>A0AA86QWY0</accession>
<evidence type="ECO:0000313" key="4">
    <source>
        <dbReference type="Proteomes" id="UP001642409"/>
    </source>
</evidence>
<dbReference type="Proteomes" id="UP001642409">
    <property type="component" value="Unassembled WGS sequence"/>
</dbReference>
<evidence type="ECO:0000313" key="2">
    <source>
        <dbReference type="EMBL" id="CAI9958985.1"/>
    </source>
</evidence>
<protein>
    <submittedName>
        <fullName evidence="2">Uncharacterized protein</fullName>
    </submittedName>
</protein>
<reference evidence="2" key="1">
    <citation type="submission" date="2023-06" db="EMBL/GenBank/DDBJ databases">
        <authorList>
            <person name="Kurt Z."/>
        </authorList>
    </citation>
    <scope>NUCLEOTIDE SEQUENCE</scope>
</reference>
<reference evidence="3 4" key="2">
    <citation type="submission" date="2024-07" db="EMBL/GenBank/DDBJ databases">
        <authorList>
            <person name="Akdeniz Z."/>
        </authorList>
    </citation>
    <scope>NUCLEOTIDE SEQUENCE [LARGE SCALE GENOMIC DNA]</scope>
</reference>
<name>A0AA86QWY0_9EUKA</name>
<evidence type="ECO:0000313" key="3">
    <source>
        <dbReference type="EMBL" id="CAL6086396.1"/>
    </source>
</evidence>
<comment type="caution">
    <text evidence="2">The sequence shown here is derived from an EMBL/GenBank/DDBJ whole genome shotgun (WGS) entry which is preliminary data.</text>
</comment>
<organism evidence="2">
    <name type="scientific">Hexamita inflata</name>
    <dbReference type="NCBI Taxonomy" id="28002"/>
    <lineage>
        <taxon>Eukaryota</taxon>
        <taxon>Metamonada</taxon>
        <taxon>Diplomonadida</taxon>
        <taxon>Hexamitidae</taxon>
        <taxon>Hexamitinae</taxon>
        <taxon>Hexamita</taxon>
    </lineage>
</organism>
<sequence>MPYPSIFYSPKIDKVVLEDCINCVASEKPKLRAIDEQRKIMLKQLHDDKCDCEQLLEACDRYLTLYASYAKYCETVNAKNDQEELLAIFKKVPQYVHRSLVNEKDAKFTESKMEQYLILFDIVTIMLDLQFKLSAANANADVLTQQNNQLKRALGILSHLKTLSQSIVIDAKNVSDTAIELRADLLDNISNVIRGMFCINSADKGIKMNETALKADEPPKYSLDVLAGLARTAENSFKQATQQLETLFKQDLKNISKNYVSFVSSMYVMSQLYKYELIFGHFYEISNDLSEKQVAVEEAEHQKKACARELKKALEKFQTIRVKSAGVDEWFAIRFESHIERMVKISSRCNGTEAAMVKELGNTVEIKGTDYVAAEAIWDTMSVIGPKKK</sequence>
<dbReference type="EMBL" id="CAXDID020000392">
    <property type="protein sequence ID" value="CAL6086396.1"/>
    <property type="molecule type" value="Genomic_DNA"/>
</dbReference>
<evidence type="ECO:0000256" key="1">
    <source>
        <dbReference type="SAM" id="Coils"/>
    </source>
</evidence>
<gene>
    <name evidence="2" type="ORF">HINF_LOCUS46630</name>
    <name evidence="3" type="ORF">HINF_LOCUS63144</name>
</gene>
<feature type="coiled-coil region" evidence="1">
    <location>
        <begin position="289"/>
        <end position="316"/>
    </location>
</feature>
<dbReference type="AlphaFoldDB" id="A0AA86QWY0"/>
<keyword evidence="4" id="KW-1185">Reference proteome</keyword>
<proteinExistence type="predicted"/>
<dbReference type="EMBL" id="CATOUU010000911">
    <property type="protein sequence ID" value="CAI9958985.1"/>
    <property type="molecule type" value="Genomic_DNA"/>
</dbReference>